<accession>A0A382UJ57</accession>
<dbReference type="AlphaFoldDB" id="A0A382UJ57"/>
<name>A0A382UJ57_9ZZZZ</name>
<evidence type="ECO:0000313" key="2">
    <source>
        <dbReference type="EMBL" id="SVD33875.1"/>
    </source>
</evidence>
<dbReference type="EMBL" id="UINC01144395">
    <property type="protein sequence ID" value="SVD33875.1"/>
    <property type="molecule type" value="Genomic_DNA"/>
</dbReference>
<gene>
    <name evidence="2" type="ORF">METZ01_LOCUS386729</name>
</gene>
<reference evidence="2" key="1">
    <citation type="submission" date="2018-05" db="EMBL/GenBank/DDBJ databases">
        <authorList>
            <person name="Lanie J.A."/>
            <person name="Ng W.-L."/>
            <person name="Kazmierczak K.M."/>
            <person name="Andrzejewski T.M."/>
            <person name="Davidsen T.M."/>
            <person name="Wayne K.J."/>
            <person name="Tettelin H."/>
            <person name="Glass J.I."/>
            <person name="Rusch D."/>
            <person name="Podicherti R."/>
            <person name="Tsui H.-C.T."/>
            <person name="Winkler M.E."/>
        </authorList>
    </citation>
    <scope>NUCLEOTIDE SEQUENCE</scope>
</reference>
<organism evidence="2">
    <name type="scientific">marine metagenome</name>
    <dbReference type="NCBI Taxonomy" id="408172"/>
    <lineage>
        <taxon>unclassified sequences</taxon>
        <taxon>metagenomes</taxon>
        <taxon>ecological metagenomes</taxon>
    </lineage>
</organism>
<feature type="region of interest" description="Disordered" evidence="1">
    <location>
        <begin position="1"/>
        <end position="26"/>
    </location>
</feature>
<sequence length="39" mass="4210">MDISSGWPSRASNKANKGIKGGVRTPPMICELEHRISGQ</sequence>
<proteinExistence type="predicted"/>
<evidence type="ECO:0000256" key="1">
    <source>
        <dbReference type="SAM" id="MobiDB-lite"/>
    </source>
</evidence>
<feature type="compositionally biased region" description="Polar residues" evidence="1">
    <location>
        <begin position="1"/>
        <end position="15"/>
    </location>
</feature>
<feature type="non-terminal residue" evidence="2">
    <location>
        <position position="39"/>
    </location>
</feature>
<protein>
    <submittedName>
        <fullName evidence="2">Uncharacterized protein</fullName>
    </submittedName>
</protein>